<dbReference type="KEGG" id="knv:Pan216_33860"/>
<name>A0A518B6B9_9BACT</name>
<gene>
    <name evidence="1" type="ORF">Pan216_33860</name>
</gene>
<evidence type="ECO:0000313" key="1">
    <source>
        <dbReference type="EMBL" id="QDU62519.1"/>
    </source>
</evidence>
<reference evidence="1 2" key="1">
    <citation type="submission" date="2019-02" db="EMBL/GenBank/DDBJ databases">
        <title>Deep-cultivation of Planctomycetes and their phenomic and genomic characterization uncovers novel biology.</title>
        <authorList>
            <person name="Wiegand S."/>
            <person name="Jogler M."/>
            <person name="Boedeker C."/>
            <person name="Pinto D."/>
            <person name="Vollmers J."/>
            <person name="Rivas-Marin E."/>
            <person name="Kohn T."/>
            <person name="Peeters S.H."/>
            <person name="Heuer A."/>
            <person name="Rast P."/>
            <person name="Oberbeckmann S."/>
            <person name="Bunk B."/>
            <person name="Jeske O."/>
            <person name="Meyerdierks A."/>
            <person name="Storesund J.E."/>
            <person name="Kallscheuer N."/>
            <person name="Luecker S."/>
            <person name="Lage O.M."/>
            <person name="Pohl T."/>
            <person name="Merkel B.J."/>
            <person name="Hornburger P."/>
            <person name="Mueller R.-W."/>
            <person name="Bruemmer F."/>
            <person name="Labrenz M."/>
            <person name="Spormann A.M."/>
            <person name="Op den Camp H."/>
            <person name="Overmann J."/>
            <person name="Amann R."/>
            <person name="Jetten M.S.M."/>
            <person name="Mascher T."/>
            <person name="Medema M.H."/>
            <person name="Devos D.P."/>
            <person name="Kaster A.-K."/>
            <person name="Ovreas L."/>
            <person name="Rohde M."/>
            <person name="Galperin M.Y."/>
            <person name="Jogler C."/>
        </authorList>
    </citation>
    <scope>NUCLEOTIDE SEQUENCE [LARGE SCALE GENOMIC DNA]</scope>
    <source>
        <strain evidence="1 2">Pan216</strain>
    </source>
</reference>
<dbReference type="AlphaFoldDB" id="A0A518B6B9"/>
<organism evidence="1 2">
    <name type="scientific">Kolteria novifilia</name>
    <dbReference type="NCBI Taxonomy" id="2527975"/>
    <lineage>
        <taxon>Bacteria</taxon>
        <taxon>Pseudomonadati</taxon>
        <taxon>Planctomycetota</taxon>
        <taxon>Planctomycetia</taxon>
        <taxon>Kolteriales</taxon>
        <taxon>Kolteriaceae</taxon>
        <taxon>Kolteria</taxon>
    </lineage>
</organism>
<dbReference type="OrthoDB" id="239437at2"/>
<sequence length="995" mass="100227">MPLRCVPKKTGSPRRRLRRFLGESAKLRRLDVARCPLGFESLSERITPATFTIANSTQLQITLDSSEEVTLTTIGSGDSTDGSVLTLSSTTFSGTDDSGTVTGDGTDTLSFANDGSTITSVSITGGGSNTFDLSTTVGDFDAALTINLTSGTAITNSGDFAFAETNTLSVTADGTSVTQSGSLSLNGTAFFNLGSTGDLTLATSLDTNGSTISITNADDVTIIDTDSTGSGTTVSGVLVNGDLSVTNAGSAAGDLSVTVNEVVGTLDANISDAAGGNVSVSVQEAGSITAVNSSDGSGAGITVATTSGDLTISGITQTDSTGTVTLTSNANIYQSGTIDTNGAGVTATSSTGVDIDLSNDFNDFGGGTFTLGGDVADLLLTTETALVLDGGGNTISGDLALIAGTSITADSSGFSVSGAALVRATDDIALTDSSIDLTTLNLQQADSSSSVSVSDASGLTVWGDIAGSLTLDVTDDLILGSGGSFTLGSEGGTITGSTISVVNTTVDLGSGSTTLDVTISSTPVEVTSELGAEAVLTVDSDGTVTIANGIDLDAGSVLGGLGTFDVSSSDTGIVVGSSALVAPVTGSTVGTLSITGDLSFDSDGLFGVELQGSSSFTSVDASGTVDITDADLLIEFDTSSYIPGVGDSFTILTAGSVTGLFANLDSSDRIVANGVTFQVATNSSSTSVTLTVVANAADVDGIGLYRPDTAEFIFNTSDPINSFDASEYFTITFGNADENGFVGDFTGDGSVNIGIRRGEQFIINTSPIFNFDASSFVTVTVGLSTDIPLIGDWDGDGDDDLGLYRADLATYVTINMPTITTGETGDLTDSLGTVRNITFGNPPDSGTDPYTVAAVGYFDDEFTADQIGIMSDGTLDMADVDIASLSAGNSSITAFFQPDPTVFGTTDDQPLNGYWISNSTGIDQRGIFRGSSATFSLSTSTSSTSSVDLVFGLDGDIGIHGRWISLSSSTSSVESATLATSEGLLDAFFADDEEL</sequence>
<accession>A0A518B6B9</accession>
<dbReference type="RefSeq" id="WP_145259343.1">
    <property type="nucleotide sequence ID" value="NZ_CP036279.1"/>
</dbReference>
<dbReference type="Proteomes" id="UP000317093">
    <property type="component" value="Chromosome"/>
</dbReference>
<keyword evidence="2" id="KW-1185">Reference proteome</keyword>
<protein>
    <submittedName>
        <fullName evidence="1">Uncharacterized protein</fullName>
    </submittedName>
</protein>
<evidence type="ECO:0000313" key="2">
    <source>
        <dbReference type="Proteomes" id="UP000317093"/>
    </source>
</evidence>
<proteinExistence type="predicted"/>
<dbReference type="EMBL" id="CP036279">
    <property type="protein sequence ID" value="QDU62519.1"/>
    <property type="molecule type" value="Genomic_DNA"/>
</dbReference>